<name>A0ABW4QQW2_9BACT</name>
<protein>
    <submittedName>
        <fullName evidence="2">Uncharacterized protein</fullName>
    </submittedName>
</protein>
<keyword evidence="3" id="KW-1185">Reference proteome</keyword>
<proteinExistence type="predicted"/>
<dbReference type="Proteomes" id="UP001597197">
    <property type="component" value="Unassembled WGS sequence"/>
</dbReference>
<dbReference type="RefSeq" id="WP_382312212.1">
    <property type="nucleotide sequence ID" value="NZ_JBHUFD010000001.1"/>
</dbReference>
<evidence type="ECO:0000313" key="3">
    <source>
        <dbReference type="Proteomes" id="UP001597197"/>
    </source>
</evidence>
<reference evidence="3" key="1">
    <citation type="journal article" date="2019" name="Int. J. Syst. Evol. Microbiol.">
        <title>The Global Catalogue of Microorganisms (GCM) 10K type strain sequencing project: providing services to taxonomists for standard genome sequencing and annotation.</title>
        <authorList>
            <consortium name="The Broad Institute Genomics Platform"/>
            <consortium name="The Broad Institute Genome Sequencing Center for Infectious Disease"/>
            <person name="Wu L."/>
            <person name="Ma J."/>
        </authorList>
    </citation>
    <scope>NUCLEOTIDE SEQUENCE [LARGE SCALE GENOMIC DNA]</scope>
    <source>
        <strain evidence="3">CGMCC 1.15795</strain>
    </source>
</reference>
<feature type="region of interest" description="Disordered" evidence="1">
    <location>
        <begin position="217"/>
        <end position="288"/>
    </location>
</feature>
<accession>A0ABW4QQW2</accession>
<feature type="compositionally biased region" description="Pro residues" evidence="1">
    <location>
        <begin position="269"/>
        <end position="278"/>
    </location>
</feature>
<organism evidence="2 3">
    <name type="scientific">Hymenobacter bucti</name>
    <dbReference type="NCBI Taxonomy" id="1844114"/>
    <lineage>
        <taxon>Bacteria</taxon>
        <taxon>Pseudomonadati</taxon>
        <taxon>Bacteroidota</taxon>
        <taxon>Cytophagia</taxon>
        <taxon>Cytophagales</taxon>
        <taxon>Hymenobacteraceae</taxon>
        <taxon>Hymenobacter</taxon>
    </lineage>
</organism>
<evidence type="ECO:0000313" key="2">
    <source>
        <dbReference type="EMBL" id="MFD1871881.1"/>
    </source>
</evidence>
<feature type="compositionally biased region" description="Low complexity" evidence="1">
    <location>
        <begin position="279"/>
        <end position="288"/>
    </location>
</feature>
<dbReference type="EMBL" id="JBHUFD010000001">
    <property type="protein sequence ID" value="MFD1871881.1"/>
    <property type="molecule type" value="Genomic_DNA"/>
</dbReference>
<sequence>MQDNYSLAKCEHYGRRLASRLCQQYFGPQPDATLDGPALLKLTPVRQLNLLVVRQLLGRWQQEAQQLRSPYFNFEAEAVRTALTQFMNVLSRHIRLDRAALEPLLAQAAADTLLLAADPALAFERLLLPAASPDAEEAVPVAELRDSLRYLDQDKDFYQGFIDGLPTTNAPLSHDFLVQRFALYQAKQPKSTEAMPRLVAAFSALLPLTEADLWDDGPAAPTSAATPRAAPVAAPAPASAPAPRPAPATPTPAPPAPVAPPATAAAPTPAAPTPPPVPKTATPAAAEAPAPAGTVPLYEKLKATQPTAAAPLASTLRHSAQGGATPLAERSAPKVGSLREAISINQRFSFINELFNGENMEYHAAIQYLDALPDADAAMAYVRQDLANTHDWSRKEEHVGKLLKLIERKFASA</sequence>
<evidence type="ECO:0000256" key="1">
    <source>
        <dbReference type="SAM" id="MobiDB-lite"/>
    </source>
</evidence>
<gene>
    <name evidence="2" type="ORF">ACFSDX_05555</name>
</gene>
<comment type="caution">
    <text evidence="2">The sequence shown here is derived from an EMBL/GenBank/DDBJ whole genome shotgun (WGS) entry which is preliminary data.</text>
</comment>
<feature type="compositionally biased region" description="Pro residues" evidence="1">
    <location>
        <begin position="238"/>
        <end position="260"/>
    </location>
</feature>
<feature type="compositionally biased region" description="Low complexity" evidence="1">
    <location>
        <begin position="218"/>
        <end position="237"/>
    </location>
</feature>